<dbReference type="PANTHER" id="PTHR13451">
    <property type="entry name" value="CLASS II CROSSOVER JUNCTION ENDONUCLEASE MUS81"/>
    <property type="match status" value="1"/>
</dbReference>
<evidence type="ECO:0000256" key="5">
    <source>
        <dbReference type="ARBA" id="ARBA00022759"/>
    </source>
</evidence>
<keyword evidence="6" id="KW-0227">DNA damage</keyword>
<evidence type="ECO:0000256" key="6">
    <source>
        <dbReference type="ARBA" id="ARBA00022763"/>
    </source>
</evidence>
<comment type="cofactor">
    <cofactor evidence="1">
        <name>Mg(2+)</name>
        <dbReference type="ChEBI" id="CHEBI:18420"/>
    </cofactor>
</comment>
<reference evidence="12" key="1">
    <citation type="journal article" date="2020" name="Nature">
        <title>Giant virus diversity and host interactions through global metagenomics.</title>
        <authorList>
            <person name="Schulz F."/>
            <person name="Roux S."/>
            <person name="Paez-Espino D."/>
            <person name="Jungbluth S."/>
            <person name="Walsh D.A."/>
            <person name="Denef V.J."/>
            <person name="McMahon K.D."/>
            <person name="Konstantinidis K.T."/>
            <person name="Eloe-Fadrosh E.A."/>
            <person name="Kyrpides N.C."/>
            <person name="Woyke T."/>
        </authorList>
    </citation>
    <scope>NUCLEOTIDE SEQUENCE</scope>
    <source>
        <strain evidence="12">GVMAG-M-3300023184-165</strain>
    </source>
</reference>
<keyword evidence="4" id="KW-0479">Metal-binding</keyword>
<keyword evidence="7" id="KW-0378">Hydrolase</keyword>
<evidence type="ECO:0000256" key="1">
    <source>
        <dbReference type="ARBA" id="ARBA00001946"/>
    </source>
</evidence>
<dbReference type="InterPro" id="IPR006166">
    <property type="entry name" value="ERCC4_domain"/>
</dbReference>
<dbReference type="GO" id="GO:0000727">
    <property type="term" value="P:double-strand break repair via break-induced replication"/>
    <property type="evidence" value="ECO:0007669"/>
    <property type="project" value="TreeGrafter"/>
</dbReference>
<evidence type="ECO:0000256" key="9">
    <source>
        <dbReference type="ARBA" id="ARBA00023172"/>
    </source>
</evidence>
<evidence type="ECO:0000256" key="8">
    <source>
        <dbReference type="ARBA" id="ARBA00022842"/>
    </source>
</evidence>
<dbReference type="SUPFAM" id="SSF52980">
    <property type="entry name" value="Restriction endonuclease-like"/>
    <property type="match status" value="1"/>
</dbReference>
<feature type="domain" description="ERCC4" evidence="11">
    <location>
        <begin position="2"/>
        <end position="95"/>
    </location>
</feature>
<dbReference type="Pfam" id="PF02732">
    <property type="entry name" value="ERCC4"/>
    <property type="match status" value="1"/>
</dbReference>
<dbReference type="AlphaFoldDB" id="A0A6C0HQE8"/>
<sequence>MKIRVDNREQELIRLCKHFIETGPMYNGLEIIVEALPIGDVILTESDVDKVILERKSLGDLASSIKDGRYEEQSYRLNGLPHHNHNILYLIEGDMNKLNSLNTFKDRTDKTSLYSAMLSLNYYKGFSVLRSMNIEESALMICNMAYKLHKSPDKKAFYSNTPIQISASTSNSSPTEDTSDQQQSSSDYCGVVKKVKKENITPENIGEIMLCQIPGISSTSAIAVMKEFKSIKNLIEKVNENESCLKDISYVNAKGQIRKINKTVIANIIKYLRP</sequence>
<evidence type="ECO:0000256" key="4">
    <source>
        <dbReference type="ARBA" id="ARBA00022723"/>
    </source>
</evidence>
<dbReference type="GO" id="GO:0048257">
    <property type="term" value="F:3'-flap endonuclease activity"/>
    <property type="evidence" value="ECO:0007669"/>
    <property type="project" value="TreeGrafter"/>
</dbReference>
<dbReference type="GO" id="GO:0031573">
    <property type="term" value="P:mitotic intra-S DNA damage checkpoint signaling"/>
    <property type="evidence" value="ECO:0007669"/>
    <property type="project" value="TreeGrafter"/>
</dbReference>
<dbReference type="GO" id="GO:0048476">
    <property type="term" value="C:Holliday junction resolvase complex"/>
    <property type="evidence" value="ECO:0007669"/>
    <property type="project" value="TreeGrafter"/>
</dbReference>
<dbReference type="PANTHER" id="PTHR13451:SF0">
    <property type="entry name" value="CROSSOVER JUNCTION ENDONUCLEASE MUS81"/>
    <property type="match status" value="1"/>
</dbReference>
<dbReference type="GO" id="GO:0003677">
    <property type="term" value="F:DNA binding"/>
    <property type="evidence" value="ECO:0007669"/>
    <property type="project" value="InterPro"/>
</dbReference>
<proteinExistence type="inferred from homology"/>
<keyword evidence="9" id="KW-0233">DNA recombination</keyword>
<dbReference type="SMART" id="SM00891">
    <property type="entry name" value="ERCC4"/>
    <property type="match status" value="1"/>
</dbReference>
<protein>
    <recommendedName>
        <fullName evidence="11">ERCC4 domain-containing protein</fullName>
    </recommendedName>
</protein>
<evidence type="ECO:0000259" key="11">
    <source>
        <dbReference type="SMART" id="SM00891"/>
    </source>
</evidence>
<dbReference type="Gene3D" id="3.40.50.10130">
    <property type="match status" value="1"/>
</dbReference>
<dbReference type="GO" id="GO:0046872">
    <property type="term" value="F:metal ion binding"/>
    <property type="evidence" value="ECO:0007669"/>
    <property type="project" value="UniProtKB-KW"/>
</dbReference>
<dbReference type="InterPro" id="IPR033309">
    <property type="entry name" value="Mus81"/>
</dbReference>
<evidence type="ECO:0000313" key="12">
    <source>
        <dbReference type="EMBL" id="QHT82580.1"/>
    </source>
</evidence>
<dbReference type="GO" id="GO:0008821">
    <property type="term" value="F:crossover junction DNA endonuclease activity"/>
    <property type="evidence" value="ECO:0007669"/>
    <property type="project" value="InterPro"/>
</dbReference>
<name>A0A6C0HQE8_9ZZZZ</name>
<comment type="similarity">
    <text evidence="2">Belongs to the XPF family.</text>
</comment>
<dbReference type="EMBL" id="MN740002">
    <property type="protein sequence ID" value="QHT82580.1"/>
    <property type="molecule type" value="Genomic_DNA"/>
</dbReference>
<organism evidence="12">
    <name type="scientific">viral metagenome</name>
    <dbReference type="NCBI Taxonomy" id="1070528"/>
    <lineage>
        <taxon>unclassified sequences</taxon>
        <taxon>metagenomes</taxon>
        <taxon>organismal metagenomes</taxon>
    </lineage>
</organism>
<evidence type="ECO:0000256" key="7">
    <source>
        <dbReference type="ARBA" id="ARBA00022801"/>
    </source>
</evidence>
<keyword evidence="8" id="KW-0460">Magnesium</keyword>
<dbReference type="InterPro" id="IPR042530">
    <property type="entry name" value="EME1/EME2_C"/>
</dbReference>
<keyword evidence="10" id="KW-0234">DNA repair</keyword>
<dbReference type="InterPro" id="IPR011335">
    <property type="entry name" value="Restrct_endonuc-II-like"/>
</dbReference>
<accession>A0A6C0HQE8</accession>
<dbReference type="GO" id="GO:0006308">
    <property type="term" value="P:DNA catabolic process"/>
    <property type="evidence" value="ECO:0007669"/>
    <property type="project" value="InterPro"/>
</dbReference>
<dbReference type="GO" id="GO:0005634">
    <property type="term" value="C:nucleus"/>
    <property type="evidence" value="ECO:0007669"/>
    <property type="project" value="TreeGrafter"/>
</dbReference>
<dbReference type="GO" id="GO:0000712">
    <property type="term" value="P:resolution of meiotic recombination intermediates"/>
    <property type="evidence" value="ECO:0007669"/>
    <property type="project" value="TreeGrafter"/>
</dbReference>
<keyword evidence="5" id="KW-0255">Endonuclease</keyword>
<evidence type="ECO:0000256" key="10">
    <source>
        <dbReference type="ARBA" id="ARBA00023204"/>
    </source>
</evidence>
<dbReference type="CDD" id="cd22367">
    <property type="entry name" value="XPF_ERCC4_MUS81-like"/>
    <property type="match status" value="1"/>
</dbReference>
<dbReference type="Gene3D" id="1.10.150.670">
    <property type="entry name" value="Crossover junction endonuclease EME1, DNA-binding domain"/>
    <property type="match status" value="1"/>
</dbReference>
<keyword evidence="3" id="KW-0540">Nuclease</keyword>
<evidence type="ECO:0000256" key="2">
    <source>
        <dbReference type="ARBA" id="ARBA00010015"/>
    </source>
</evidence>
<evidence type="ECO:0000256" key="3">
    <source>
        <dbReference type="ARBA" id="ARBA00022722"/>
    </source>
</evidence>